<reference evidence="5" key="1">
    <citation type="submission" date="2021-08" db="EMBL/GenBank/DDBJ databases">
        <title>Chromosome-Level Trichoderma cornu-damae using Hi-C Data.</title>
        <authorList>
            <person name="Kim C.S."/>
        </authorList>
    </citation>
    <scope>NUCLEOTIDE SEQUENCE</scope>
    <source>
        <strain evidence="5">KA19-0412C</strain>
    </source>
</reference>
<keyword evidence="1" id="KW-0489">Methyltransferase</keyword>
<evidence type="ECO:0000313" key="6">
    <source>
        <dbReference type="Proteomes" id="UP000827724"/>
    </source>
</evidence>
<name>A0A9P8QGR2_9HYPO</name>
<dbReference type="GO" id="GO:0008171">
    <property type="term" value="F:O-methyltransferase activity"/>
    <property type="evidence" value="ECO:0007669"/>
    <property type="project" value="InterPro"/>
</dbReference>
<dbReference type="OrthoDB" id="1606438at2759"/>
<keyword evidence="3" id="KW-0949">S-adenosyl-L-methionine</keyword>
<dbReference type="InterPro" id="IPR016461">
    <property type="entry name" value="COMT-like"/>
</dbReference>
<evidence type="ECO:0000259" key="4">
    <source>
        <dbReference type="Pfam" id="PF00891"/>
    </source>
</evidence>
<dbReference type="Gene3D" id="3.40.50.150">
    <property type="entry name" value="Vaccinia Virus protein VP39"/>
    <property type="match status" value="1"/>
</dbReference>
<evidence type="ECO:0000256" key="2">
    <source>
        <dbReference type="ARBA" id="ARBA00022679"/>
    </source>
</evidence>
<gene>
    <name evidence="5" type="ORF">Trco_006328</name>
</gene>
<evidence type="ECO:0000313" key="5">
    <source>
        <dbReference type="EMBL" id="KAH6604621.1"/>
    </source>
</evidence>
<dbReference type="Gene3D" id="1.10.10.10">
    <property type="entry name" value="Winged helix-like DNA-binding domain superfamily/Winged helix DNA-binding domain"/>
    <property type="match status" value="1"/>
</dbReference>
<keyword evidence="2" id="KW-0808">Transferase</keyword>
<dbReference type="InterPro" id="IPR029063">
    <property type="entry name" value="SAM-dependent_MTases_sf"/>
</dbReference>
<comment type="caution">
    <text evidence="5">The sequence shown here is derived from an EMBL/GenBank/DDBJ whole genome shotgun (WGS) entry which is preliminary data.</text>
</comment>
<dbReference type="Pfam" id="PF00891">
    <property type="entry name" value="Methyltransf_2"/>
    <property type="match status" value="1"/>
</dbReference>
<dbReference type="AlphaFoldDB" id="A0A9P8QGR2"/>
<evidence type="ECO:0000256" key="1">
    <source>
        <dbReference type="ARBA" id="ARBA00022603"/>
    </source>
</evidence>
<keyword evidence="6" id="KW-1185">Reference proteome</keyword>
<dbReference type="PANTHER" id="PTHR43712">
    <property type="entry name" value="PUTATIVE (AFU_ORTHOLOGUE AFUA_4G14580)-RELATED"/>
    <property type="match status" value="1"/>
</dbReference>
<dbReference type="EMBL" id="JAIWOZ010000005">
    <property type="protein sequence ID" value="KAH6604621.1"/>
    <property type="molecule type" value="Genomic_DNA"/>
</dbReference>
<dbReference type="SUPFAM" id="SSF53335">
    <property type="entry name" value="S-adenosyl-L-methionine-dependent methyltransferases"/>
    <property type="match status" value="1"/>
</dbReference>
<proteinExistence type="predicted"/>
<protein>
    <recommendedName>
        <fullName evidence="4">O-methyltransferase C-terminal domain-containing protein</fullName>
    </recommendedName>
</protein>
<dbReference type="Proteomes" id="UP000827724">
    <property type="component" value="Unassembled WGS sequence"/>
</dbReference>
<sequence>MASHSVQRMTALSRKISAKTKIITDHLTAKGLDAASFDVDGLAEFPISQEDGEPYEARLQLIALTKELHDIALGPKEGLRYLAWDIRRRSIWEFKIADVVPLDSLMSYENLAARVKELNQGLDVSLLDLRRLVRHAITNRIFAEPEKGFVAHSRTSRLIRQDAPLRNWVGFMCNDLWLPIAHVVPAMKKWPASQESTETGVNLAYKQRLPWFDFIQRDGAFAQRVPEKLRPRVQLTTHDFFTPQPVVAAAYFFRMIFHGFSDKYCLQILRALVPSLRRGAKVIVNDGALPEPGTAGYIEDRTMRTLDLFMQVTVNAREREPDDWRELFRRADARFRFNDIWRPEKSRMWFIEAEWTGE</sequence>
<organism evidence="5 6">
    <name type="scientific">Trichoderma cornu-damae</name>
    <dbReference type="NCBI Taxonomy" id="654480"/>
    <lineage>
        <taxon>Eukaryota</taxon>
        <taxon>Fungi</taxon>
        <taxon>Dikarya</taxon>
        <taxon>Ascomycota</taxon>
        <taxon>Pezizomycotina</taxon>
        <taxon>Sordariomycetes</taxon>
        <taxon>Hypocreomycetidae</taxon>
        <taxon>Hypocreales</taxon>
        <taxon>Hypocreaceae</taxon>
        <taxon>Trichoderma</taxon>
    </lineage>
</organism>
<dbReference type="InterPro" id="IPR001077">
    <property type="entry name" value="COMT_C"/>
</dbReference>
<dbReference type="PANTHER" id="PTHR43712:SF16">
    <property type="entry name" value="O-METHYLTRANSFERASE ELCB"/>
    <property type="match status" value="1"/>
</dbReference>
<dbReference type="GO" id="GO:0032259">
    <property type="term" value="P:methylation"/>
    <property type="evidence" value="ECO:0007669"/>
    <property type="project" value="UniProtKB-KW"/>
</dbReference>
<evidence type="ECO:0000256" key="3">
    <source>
        <dbReference type="ARBA" id="ARBA00022691"/>
    </source>
</evidence>
<dbReference type="InterPro" id="IPR036388">
    <property type="entry name" value="WH-like_DNA-bd_sf"/>
</dbReference>
<accession>A0A9P8QGR2</accession>
<feature type="domain" description="O-methyltransferase C-terminal" evidence="4">
    <location>
        <begin position="226"/>
        <end position="331"/>
    </location>
</feature>
<dbReference type="PROSITE" id="PS51683">
    <property type="entry name" value="SAM_OMT_II"/>
    <property type="match status" value="1"/>
</dbReference>